<accession>A0ABT0HME5</accession>
<feature type="signal peptide" evidence="1">
    <location>
        <begin position="1"/>
        <end position="20"/>
    </location>
</feature>
<evidence type="ECO:0000313" key="4">
    <source>
        <dbReference type="Proteomes" id="UP001202180"/>
    </source>
</evidence>
<dbReference type="RefSeq" id="WP_248477906.1">
    <property type="nucleotide sequence ID" value="NZ_JALPRF010000002.1"/>
</dbReference>
<dbReference type="InterPro" id="IPR021255">
    <property type="entry name" value="DUF2807"/>
</dbReference>
<dbReference type="Pfam" id="PF10988">
    <property type="entry name" value="DUF2807"/>
    <property type="match status" value="1"/>
</dbReference>
<dbReference type="Gene3D" id="2.160.20.120">
    <property type="match status" value="1"/>
</dbReference>
<evidence type="ECO:0000256" key="1">
    <source>
        <dbReference type="SAM" id="SignalP"/>
    </source>
</evidence>
<evidence type="ECO:0000313" key="3">
    <source>
        <dbReference type="EMBL" id="MCK8493344.1"/>
    </source>
</evidence>
<comment type="caution">
    <text evidence="3">The sequence shown here is derived from an EMBL/GenBank/DDBJ whole genome shotgun (WGS) entry which is preliminary data.</text>
</comment>
<feature type="domain" description="Putative auto-transporter adhesin head GIN" evidence="2">
    <location>
        <begin position="39"/>
        <end position="220"/>
    </location>
</feature>
<organism evidence="3 4">
    <name type="scientific">Spirosoma liriopis</name>
    <dbReference type="NCBI Taxonomy" id="2937440"/>
    <lineage>
        <taxon>Bacteria</taxon>
        <taxon>Pseudomonadati</taxon>
        <taxon>Bacteroidota</taxon>
        <taxon>Cytophagia</taxon>
        <taxon>Cytophagales</taxon>
        <taxon>Cytophagaceae</taxon>
        <taxon>Spirosoma</taxon>
    </lineage>
</organism>
<evidence type="ECO:0000259" key="2">
    <source>
        <dbReference type="Pfam" id="PF10988"/>
    </source>
</evidence>
<feature type="chain" id="PRO_5045563062" evidence="1">
    <location>
        <begin position="21"/>
        <end position="235"/>
    </location>
</feature>
<name>A0ABT0HME5_9BACT</name>
<dbReference type="EMBL" id="JALPRF010000002">
    <property type="protein sequence ID" value="MCK8493344.1"/>
    <property type="molecule type" value="Genomic_DNA"/>
</dbReference>
<proteinExistence type="predicted"/>
<keyword evidence="4" id="KW-1185">Reference proteome</keyword>
<keyword evidence="1" id="KW-0732">Signal</keyword>
<reference evidence="3 4" key="1">
    <citation type="submission" date="2022-04" db="EMBL/GenBank/DDBJ databases">
        <title>Spirosoma sp. strain RP8 genome sequencing and assembly.</title>
        <authorList>
            <person name="Jung Y."/>
        </authorList>
    </citation>
    <scope>NUCLEOTIDE SEQUENCE [LARGE SCALE GENOMIC DNA]</scope>
    <source>
        <strain evidence="3 4">RP8</strain>
    </source>
</reference>
<dbReference type="Proteomes" id="UP001202180">
    <property type="component" value="Unassembled WGS sequence"/>
</dbReference>
<sequence>MKQRLLFYALLFFLSVQLTACQQELGPYKEVTQTYPLANFDRLDMGSAFHIDVRSGSSFEVAVRGNEADVNDLDLRVRNGTLHAEYRGTSRRKRYDMYVTVTMPTLREINLSGAAQSTVTGFTSSSVVNASLSGASNVTINLAGSRLTSELSGASTIHVVGTSDGLASNLSGASKLDAFDCLAKQAQLDLSGASTARVRVQEELTVKASGASTVRYQGSPQTHIELSGSSTAAKE</sequence>
<protein>
    <submittedName>
        <fullName evidence="3">DUF2807 domain-containing protein</fullName>
    </submittedName>
</protein>
<gene>
    <name evidence="3" type="ORF">M0L20_15865</name>
</gene>